<name>X6PD34_RETFI</name>
<sequence>MEQQMQLSIPNYQPITQVLSNTYESLPGFWDIKNAAVDVYSSFYNSKAFLPVSSAVSGAMIAGAPGALAAGLAGAVDEIAISYGYTSKAYVAPTVLCGISAYKTIVKLSSFLSDTIKQIEAQAEESMNETIKANDFSNSEEYQELNALREKLQSEKTTTWQTSSDVRLAIQDELHNIKHYEKLRESFNEKLVDATSKHSLSQHETSAKWGAMYEAQRYVEGTREHIDHLLKVIRQDDNDIAKLKDKLEWTWDEEYTKIKETIQYLTKTNHSRKDHIELLQNHENFLKGEKIKATNEWLNAQFLEKQNAKFITELKETLEYDIERTIQWHREGMAHNIKALDNLTALRKVNAKIKVAEASYTNPAPFDPMHYIGVEVAKMFGFDEQYADMFLGMYRTASK</sequence>
<dbReference type="Proteomes" id="UP000023152">
    <property type="component" value="Unassembled WGS sequence"/>
</dbReference>
<accession>X6PD34</accession>
<dbReference type="AlphaFoldDB" id="X6PD34"/>
<keyword evidence="1" id="KW-0175">Coiled coil</keyword>
<evidence type="ECO:0000313" key="2">
    <source>
        <dbReference type="EMBL" id="ETO35592.1"/>
    </source>
</evidence>
<keyword evidence="3" id="KW-1185">Reference proteome</keyword>
<comment type="caution">
    <text evidence="2">The sequence shown here is derived from an EMBL/GenBank/DDBJ whole genome shotgun (WGS) entry which is preliminary data.</text>
</comment>
<feature type="non-terminal residue" evidence="2">
    <location>
        <position position="399"/>
    </location>
</feature>
<evidence type="ECO:0000313" key="3">
    <source>
        <dbReference type="Proteomes" id="UP000023152"/>
    </source>
</evidence>
<organism evidence="2 3">
    <name type="scientific">Reticulomyxa filosa</name>
    <dbReference type="NCBI Taxonomy" id="46433"/>
    <lineage>
        <taxon>Eukaryota</taxon>
        <taxon>Sar</taxon>
        <taxon>Rhizaria</taxon>
        <taxon>Retaria</taxon>
        <taxon>Foraminifera</taxon>
        <taxon>Monothalamids</taxon>
        <taxon>Reticulomyxidae</taxon>
        <taxon>Reticulomyxa</taxon>
    </lineage>
</organism>
<proteinExistence type="predicted"/>
<feature type="coiled-coil region" evidence="1">
    <location>
        <begin position="138"/>
        <end position="197"/>
    </location>
</feature>
<gene>
    <name evidence="2" type="ORF">RFI_01470</name>
</gene>
<dbReference type="EMBL" id="ASPP01001490">
    <property type="protein sequence ID" value="ETO35592.1"/>
    <property type="molecule type" value="Genomic_DNA"/>
</dbReference>
<evidence type="ECO:0000256" key="1">
    <source>
        <dbReference type="SAM" id="Coils"/>
    </source>
</evidence>
<reference evidence="2 3" key="1">
    <citation type="journal article" date="2013" name="Curr. Biol.">
        <title>The Genome of the Foraminiferan Reticulomyxa filosa.</title>
        <authorList>
            <person name="Glockner G."/>
            <person name="Hulsmann N."/>
            <person name="Schleicher M."/>
            <person name="Noegel A.A."/>
            <person name="Eichinger L."/>
            <person name="Gallinger C."/>
            <person name="Pawlowski J."/>
            <person name="Sierra R."/>
            <person name="Euteneuer U."/>
            <person name="Pillet L."/>
            <person name="Moustafa A."/>
            <person name="Platzer M."/>
            <person name="Groth M."/>
            <person name="Szafranski K."/>
            <person name="Schliwa M."/>
        </authorList>
    </citation>
    <scope>NUCLEOTIDE SEQUENCE [LARGE SCALE GENOMIC DNA]</scope>
</reference>
<protein>
    <submittedName>
        <fullName evidence="2">Uncharacterized protein</fullName>
    </submittedName>
</protein>